<keyword evidence="3" id="KW-0677">Repeat</keyword>
<dbReference type="GO" id="GO:0003729">
    <property type="term" value="F:mRNA binding"/>
    <property type="evidence" value="ECO:0007669"/>
    <property type="project" value="TreeGrafter"/>
</dbReference>
<evidence type="ECO:0000313" key="9">
    <source>
        <dbReference type="Proteomes" id="UP000318571"/>
    </source>
</evidence>
<keyword evidence="2" id="KW-0963">Cytoplasm</keyword>
<dbReference type="AlphaFoldDB" id="A0A553PKM5"/>
<keyword evidence="9" id="KW-1185">Reference proteome</keyword>
<feature type="compositionally biased region" description="Pro residues" evidence="6">
    <location>
        <begin position="367"/>
        <end position="383"/>
    </location>
</feature>
<protein>
    <recommendedName>
        <fullName evidence="7">RRM domain-containing protein</fullName>
    </recommendedName>
</protein>
<comment type="caution">
    <text evidence="8">The sequence shown here is derived from an EMBL/GenBank/DDBJ whole genome shotgun (WGS) entry which is preliminary data.</text>
</comment>
<dbReference type="OrthoDB" id="1875751at2759"/>
<dbReference type="InterPro" id="IPR000504">
    <property type="entry name" value="RRM_dom"/>
</dbReference>
<evidence type="ECO:0000313" key="8">
    <source>
        <dbReference type="EMBL" id="TRY78235.1"/>
    </source>
</evidence>
<evidence type="ECO:0000259" key="7">
    <source>
        <dbReference type="PROSITE" id="PS50102"/>
    </source>
</evidence>
<reference evidence="8 9" key="1">
    <citation type="journal article" date="2018" name="Nat. Ecol. Evol.">
        <title>Genomic signatures of mitonuclear coevolution across populations of Tigriopus californicus.</title>
        <authorList>
            <person name="Barreto F.S."/>
            <person name="Watson E.T."/>
            <person name="Lima T.G."/>
            <person name="Willett C.S."/>
            <person name="Edmands S."/>
            <person name="Li W."/>
            <person name="Burton R.S."/>
        </authorList>
    </citation>
    <scope>NUCLEOTIDE SEQUENCE [LARGE SCALE GENOMIC DNA]</scope>
    <source>
        <strain evidence="8 9">San Diego</strain>
    </source>
</reference>
<evidence type="ECO:0000256" key="3">
    <source>
        <dbReference type="ARBA" id="ARBA00022737"/>
    </source>
</evidence>
<dbReference type="SUPFAM" id="SSF54928">
    <property type="entry name" value="RNA-binding domain, RBD"/>
    <property type="match status" value="2"/>
</dbReference>
<feature type="compositionally biased region" description="Pro residues" evidence="6">
    <location>
        <begin position="346"/>
        <end position="359"/>
    </location>
</feature>
<organism evidence="8 9">
    <name type="scientific">Tigriopus californicus</name>
    <name type="common">Marine copepod</name>
    <dbReference type="NCBI Taxonomy" id="6832"/>
    <lineage>
        <taxon>Eukaryota</taxon>
        <taxon>Metazoa</taxon>
        <taxon>Ecdysozoa</taxon>
        <taxon>Arthropoda</taxon>
        <taxon>Crustacea</taxon>
        <taxon>Multicrustacea</taxon>
        <taxon>Hexanauplia</taxon>
        <taxon>Copepoda</taxon>
        <taxon>Harpacticoida</taxon>
        <taxon>Harpacticidae</taxon>
        <taxon>Tigriopus</taxon>
    </lineage>
</organism>
<dbReference type="PROSITE" id="PS50102">
    <property type="entry name" value="RRM"/>
    <property type="match status" value="2"/>
</dbReference>
<dbReference type="CDD" id="cd12325">
    <property type="entry name" value="RRM1_hnRNPA_hnRNPD_like"/>
    <property type="match status" value="1"/>
</dbReference>
<feature type="region of interest" description="Disordered" evidence="6">
    <location>
        <begin position="1"/>
        <end position="32"/>
    </location>
</feature>
<evidence type="ECO:0000256" key="4">
    <source>
        <dbReference type="ARBA" id="ARBA00022884"/>
    </source>
</evidence>
<evidence type="ECO:0000256" key="5">
    <source>
        <dbReference type="PROSITE-ProRule" id="PRU00176"/>
    </source>
</evidence>
<feature type="compositionally biased region" description="Polar residues" evidence="6">
    <location>
        <begin position="462"/>
        <end position="471"/>
    </location>
</feature>
<keyword evidence="4 5" id="KW-0694">RNA-binding</keyword>
<feature type="region of interest" description="Disordered" evidence="6">
    <location>
        <begin position="200"/>
        <end position="498"/>
    </location>
</feature>
<dbReference type="EMBL" id="VCGU01000003">
    <property type="protein sequence ID" value="TRY78235.1"/>
    <property type="molecule type" value="Genomic_DNA"/>
</dbReference>
<feature type="compositionally biased region" description="Low complexity" evidence="6">
    <location>
        <begin position="317"/>
        <end position="336"/>
    </location>
</feature>
<feature type="compositionally biased region" description="Basic and acidic residues" evidence="6">
    <location>
        <begin position="200"/>
        <end position="218"/>
    </location>
</feature>
<dbReference type="OMA" id="PPIHHAT"/>
<evidence type="ECO:0000256" key="6">
    <source>
        <dbReference type="SAM" id="MobiDB-lite"/>
    </source>
</evidence>
<feature type="domain" description="RRM" evidence="7">
    <location>
        <begin position="34"/>
        <end position="121"/>
    </location>
</feature>
<dbReference type="Proteomes" id="UP000318571">
    <property type="component" value="Chromosome 11"/>
</dbReference>
<dbReference type="SMART" id="SM00360">
    <property type="entry name" value="RRM"/>
    <property type="match status" value="2"/>
</dbReference>
<dbReference type="Gene3D" id="3.30.70.330">
    <property type="match status" value="2"/>
</dbReference>
<dbReference type="Pfam" id="PF00076">
    <property type="entry name" value="RRM_1"/>
    <property type="match status" value="2"/>
</dbReference>
<feature type="compositionally biased region" description="Pro residues" evidence="6">
    <location>
        <begin position="254"/>
        <end position="268"/>
    </location>
</feature>
<dbReference type="STRING" id="6832.A0A553PKM5"/>
<dbReference type="PANTHER" id="PTHR48032:SF18">
    <property type="entry name" value="RRM DOMAIN-CONTAINING PROTEIN"/>
    <property type="match status" value="1"/>
</dbReference>
<evidence type="ECO:0000256" key="2">
    <source>
        <dbReference type="ARBA" id="ARBA00022490"/>
    </source>
</evidence>
<dbReference type="GO" id="GO:0005737">
    <property type="term" value="C:cytoplasm"/>
    <property type="evidence" value="ECO:0007669"/>
    <property type="project" value="UniProtKB-SubCell"/>
</dbReference>
<comment type="subcellular location">
    <subcellularLocation>
        <location evidence="1">Cytoplasm</location>
    </subcellularLocation>
</comment>
<name>A0A553PKM5_TIGCA</name>
<feature type="domain" description="RRM" evidence="7">
    <location>
        <begin position="127"/>
        <end position="204"/>
    </location>
</feature>
<dbReference type="InterPro" id="IPR035979">
    <property type="entry name" value="RBD_domain_sf"/>
</dbReference>
<dbReference type="FunFam" id="3.30.70.330:FF:000427">
    <property type="entry name" value="Heterogeneous nuclear ribonucleoprotein 27C"/>
    <property type="match status" value="1"/>
</dbReference>
<feature type="compositionally biased region" description="Pro residues" evidence="6">
    <location>
        <begin position="290"/>
        <end position="316"/>
    </location>
</feature>
<gene>
    <name evidence="8" type="ORF">TCAL_08960</name>
</gene>
<dbReference type="PANTHER" id="PTHR48032">
    <property type="entry name" value="RNA-BINDING PROTEIN MUSASHI HOMOLOG RBP6"/>
    <property type="match status" value="1"/>
</dbReference>
<evidence type="ECO:0000256" key="1">
    <source>
        <dbReference type="ARBA" id="ARBA00004496"/>
    </source>
</evidence>
<accession>A0A553PKM5</accession>
<proteinExistence type="predicted"/>
<dbReference type="InterPro" id="IPR012677">
    <property type="entry name" value="Nucleotide-bd_a/b_plait_sf"/>
</dbReference>
<dbReference type="PRINTS" id="PR01217">
    <property type="entry name" value="PRICHEXTENSN"/>
</dbReference>
<sequence>MTHSPHMGGHGLPNGPPPPRIQGKKHRHNDDEQGKLFVGGLSWDTTQDTLLSYFGRFGEVIDCVVMKNTETGRSRGFGFVTFADPTNIDAVLASVPHSLDGRTIDPKACNPRSMQKPKKSNVAQYYPKVFLGGLPPNITETEIQSFFMRYGNVIEVVIMYDQEKKKSRGFGFLSFADEAACSKAVADHYVMIQNKQVEVKRAEPRTNQGGHDDMDGGGHKMPAMDQWGMAQPISPTPNGHGPGGIQPPNYAGWGPPPVGAPHPAPPSTAYPAQYASPHPSQHRPQHPQAHQPPHPPQWGGPKPQPPPQQPGAPPPHWGAAPAQYGQPPAVSAPASHVPHHPHYQPRGPPAAVGPPPTPPQTVTTYWPGPPTANARPPPMGPPHLHPDPYGHNPPSAVPEYHPAPFQSRPQTQPNAVGPPPSAYPTAYQYALKPAHPSAQAPPPGPGYPSSTVHEFYPHAPSPSGSYTQPDLSGSLGPQRGGAIYAAQPSPYHPYRRNV</sequence>
<dbReference type="GO" id="GO:0006417">
    <property type="term" value="P:regulation of translation"/>
    <property type="evidence" value="ECO:0007669"/>
    <property type="project" value="TreeGrafter"/>
</dbReference>